<dbReference type="PIRSF" id="PIRSF006468">
    <property type="entry name" value="BCAT1"/>
    <property type="match status" value="1"/>
</dbReference>
<keyword evidence="11" id="KW-1185">Reference proteome</keyword>
<dbReference type="FunFam" id="3.30.470.10:FF:000003">
    <property type="entry name" value="Branched-chain-amino-acid aminotransferase"/>
    <property type="match status" value="1"/>
</dbReference>
<dbReference type="Proteomes" id="UP000224567">
    <property type="component" value="Unassembled WGS sequence"/>
</dbReference>
<proteinExistence type="inferred from homology"/>
<dbReference type="AlphaFoldDB" id="A0A2G2VHI5"/>
<evidence type="ECO:0000256" key="6">
    <source>
        <dbReference type="PIRSR" id="PIRSR006468-1"/>
    </source>
</evidence>
<evidence type="ECO:0000256" key="9">
    <source>
        <dbReference type="RuleBase" id="RU004517"/>
    </source>
</evidence>
<comment type="cofactor">
    <cofactor evidence="1 8">
        <name>pyridoxal 5'-phosphate</name>
        <dbReference type="ChEBI" id="CHEBI:597326"/>
    </cofactor>
</comment>
<dbReference type="PANTHER" id="PTHR42825:SF12">
    <property type="entry name" value="BRANCHED-CHAIN-AMINO-ACID AMINOTRANSFERASE 2, CHLOROPLASTIC-LIKE"/>
    <property type="match status" value="1"/>
</dbReference>
<dbReference type="GO" id="GO:0009082">
    <property type="term" value="P:branched-chain amino acid biosynthetic process"/>
    <property type="evidence" value="ECO:0007669"/>
    <property type="project" value="UniProtKB-KW"/>
</dbReference>
<dbReference type="GO" id="GO:0008652">
    <property type="term" value="P:amino acid biosynthetic process"/>
    <property type="evidence" value="ECO:0007669"/>
    <property type="project" value="UniProtKB-KW"/>
</dbReference>
<dbReference type="NCBIfam" id="NF009897">
    <property type="entry name" value="PRK13357.1"/>
    <property type="match status" value="1"/>
</dbReference>
<dbReference type="InterPro" id="IPR018300">
    <property type="entry name" value="Aminotrans_IV_CS"/>
</dbReference>
<accession>A0A2G2VHI5</accession>
<evidence type="ECO:0000256" key="8">
    <source>
        <dbReference type="RuleBase" id="RU004516"/>
    </source>
</evidence>
<evidence type="ECO:0000256" key="1">
    <source>
        <dbReference type="ARBA" id="ARBA00001933"/>
    </source>
</evidence>
<dbReference type="PANTHER" id="PTHR42825">
    <property type="entry name" value="AMINO ACID AMINOTRANSFERASE"/>
    <property type="match status" value="1"/>
</dbReference>
<gene>
    <name evidence="10" type="ORF">CQW23_28746</name>
</gene>
<evidence type="ECO:0000313" key="10">
    <source>
        <dbReference type="EMBL" id="PHT32409.1"/>
    </source>
</evidence>
<dbReference type="GO" id="GO:0052656">
    <property type="term" value="F:L-isoleucine-2-oxoglutarate transaminase activity"/>
    <property type="evidence" value="ECO:0007669"/>
    <property type="project" value="RHEA"/>
</dbReference>
<dbReference type="InterPro" id="IPR043132">
    <property type="entry name" value="BCAT-like_C"/>
</dbReference>
<comment type="catalytic activity">
    <reaction evidence="9">
        <text>L-leucine + 2-oxoglutarate = 4-methyl-2-oxopentanoate + L-glutamate</text>
        <dbReference type="Rhea" id="RHEA:18321"/>
        <dbReference type="ChEBI" id="CHEBI:16810"/>
        <dbReference type="ChEBI" id="CHEBI:17865"/>
        <dbReference type="ChEBI" id="CHEBI:29985"/>
        <dbReference type="ChEBI" id="CHEBI:57427"/>
        <dbReference type="EC" id="2.6.1.42"/>
    </reaction>
</comment>
<reference evidence="10 11" key="1">
    <citation type="journal article" date="2017" name="Genome Biol.">
        <title>New reference genome sequences of hot pepper reveal the massive evolution of plant disease-resistance genes by retroduplication.</title>
        <authorList>
            <person name="Kim S."/>
            <person name="Park J."/>
            <person name="Yeom S.I."/>
            <person name="Kim Y.M."/>
            <person name="Seo E."/>
            <person name="Kim K.T."/>
            <person name="Kim M.S."/>
            <person name="Lee J.M."/>
            <person name="Cheong K."/>
            <person name="Shin H.S."/>
            <person name="Kim S.B."/>
            <person name="Han K."/>
            <person name="Lee J."/>
            <person name="Park M."/>
            <person name="Lee H.A."/>
            <person name="Lee H.Y."/>
            <person name="Lee Y."/>
            <person name="Oh S."/>
            <person name="Lee J.H."/>
            <person name="Choi E."/>
            <person name="Choi E."/>
            <person name="Lee S.E."/>
            <person name="Jeon J."/>
            <person name="Kim H."/>
            <person name="Choi G."/>
            <person name="Song H."/>
            <person name="Lee J."/>
            <person name="Lee S.C."/>
            <person name="Kwon J.K."/>
            <person name="Lee H.Y."/>
            <person name="Koo N."/>
            <person name="Hong Y."/>
            <person name="Kim R.W."/>
            <person name="Kang W.H."/>
            <person name="Huh J.H."/>
            <person name="Kang B.C."/>
            <person name="Yang T.J."/>
            <person name="Lee Y.H."/>
            <person name="Bennetzen J.L."/>
            <person name="Choi D."/>
        </authorList>
    </citation>
    <scope>NUCLEOTIDE SEQUENCE [LARGE SCALE GENOMIC DNA]</scope>
    <source>
        <strain evidence="11">cv. PBC81</strain>
    </source>
</reference>
<evidence type="ECO:0000256" key="7">
    <source>
        <dbReference type="RuleBase" id="RU004106"/>
    </source>
</evidence>
<comment type="catalytic activity">
    <reaction evidence="9">
        <text>L-isoleucine + 2-oxoglutarate = (S)-3-methyl-2-oxopentanoate + L-glutamate</text>
        <dbReference type="Rhea" id="RHEA:24801"/>
        <dbReference type="ChEBI" id="CHEBI:16810"/>
        <dbReference type="ChEBI" id="CHEBI:29985"/>
        <dbReference type="ChEBI" id="CHEBI:35146"/>
        <dbReference type="ChEBI" id="CHEBI:58045"/>
        <dbReference type="EC" id="2.6.1.42"/>
    </reaction>
</comment>
<evidence type="ECO:0000256" key="2">
    <source>
        <dbReference type="ARBA" id="ARBA00009320"/>
    </source>
</evidence>
<dbReference type="GO" id="GO:0052654">
    <property type="term" value="F:L-leucine-2-oxoglutarate transaminase activity"/>
    <property type="evidence" value="ECO:0007669"/>
    <property type="project" value="RHEA"/>
</dbReference>
<protein>
    <recommendedName>
        <fullName evidence="9">Branched-chain-amino-acid aminotransferase</fullName>
        <ecNumber evidence="9">2.6.1.42</ecNumber>
    </recommendedName>
</protein>
<keyword evidence="9" id="KW-0028">Amino-acid biosynthesis</keyword>
<keyword evidence="4 9" id="KW-0808">Transferase</keyword>
<comment type="similarity">
    <text evidence="2 7">Belongs to the class-IV pyridoxal-phosphate-dependent aminotransferase family.</text>
</comment>
<dbReference type="InterPro" id="IPR036038">
    <property type="entry name" value="Aminotransferase-like"/>
</dbReference>
<evidence type="ECO:0000256" key="4">
    <source>
        <dbReference type="ARBA" id="ARBA00022679"/>
    </source>
</evidence>
<dbReference type="EC" id="2.6.1.42" evidence="9"/>
<dbReference type="InterPro" id="IPR043131">
    <property type="entry name" value="BCAT-like_N"/>
</dbReference>
<feature type="non-terminal residue" evidence="10">
    <location>
        <position position="368"/>
    </location>
</feature>
<evidence type="ECO:0000256" key="3">
    <source>
        <dbReference type="ARBA" id="ARBA00022576"/>
    </source>
</evidence>
<dbReference type="PROSITE" id="PS00770">
    <property type="entry name" value="AA_TRANSFER_CLASS_4"/>
    <property type="match status" value="1"/>
</dbReference>
<name>A0A2G2VHI5_CAPBA</name>
<dbReference type="Pfam" id="PF01063">
    <property type="entry name" value="Aminotran_4"/>
    <property type="match status" value="1"/>
</dbReference>
<dbReference type="InterPro" id="IPR001544">
    <property type="entry name" value="Aminotrans_IV"/>
</dbReference>
<dbReference type="FunFam" id="3.20.10.10:FF:000003">
    <property type="entry name" value="Branched-chain-amino-acid aminotransferase"/>
    <property type="match status" value="1"/>
</dbReference>
<keyword evidence="5 8" id="KW-0663">Pyridoxal phosphate</keyword>
<dbReference type="SUPFAM" id="SSF56752">
    <property type="entry name" value="D-aminoacid aminotransferase-like PLP-dependent enzymes"/>
    <property type="match status" value="1"/>
</dbReference>
<dbReference type="OrthoDB" id="409992at2759"/>
<feature type="modified residue" description="N6-(pyridoxal phosphate)lysine" evidence="6">
    <location>
        <position position="225"/>
    </location>
</feature>
<keyword evidence="3 9" id="KW-0032">Aminotransferase</keyword>
<organism evidence="10 11">
    <name type="scientific">Capsicum baccatum</name>
    <name type="common">Peruvian pepper</name>
    <dbReference type="NCBI Taxonomy" id="33114"/>
    <lineage>
        <taxon>Eukaryota</taxon>
        <taxon>Viridiplantae</taxon>
        <taxon>Streptophyta</taxon>
        <taxon>Embryophyta</taxon>
        <taxon>Tracheophyta</taxon>
        <taxon>Spermatophyta</taxon>
        <taxon>Magnoliopsida</taxon>
        <taxon>eudicotyledons</taxon>
        <taxon>Gunneridae</taxon>
        <taxon>Pentapetalae</taxon>
        <taxon>asterids</taxon>
        <taxon>lamiids</taxon>
        <taxon>Solanales</taxon>
        <taxon>Solanaceae</taxon>
        <taxon>Solanoideae</taxon>
        <taxon>Capsiceae</taxon>
        <taxon>Capsicum</taxon>
    </lineage>
</organism>
<evidence type="ECO:0000313" key="11">
    <source>
        <dbReference type="Proteomes" id="UP000224567"/>
    </source>
</evidence>
<dbReference type="NCBIfam" id="TIGR01123">
    <property type="entry name" value="ilvE_II"/>
    <property type="match status" value="1"/>
</dbReference>
<comment type="catalytic activity">
    <reaction evidence="9">
        <text>L-valine + 2-oxoglutarate = 3-methyl-2-oxobutanoate + L-glutamate</text>
        <dbReference type="Rhea" id="RHEA:24813"/>
        <dbReference type="ChEBI" id="CHEBI:11851"/>
        <dbReference type="ChEBI" id="CHEBI:16810"/>
        <dbReference type="ChEBI" id="CHEBI:29985"/>
        <dbReference type="ChEBI" id="CHEBI:57762"/>
        <dbReference type="EC" id="2.6.1.42"/>
    </reaction>
</comment>
<dbReference type="InterPro" id="IPR005786">
    <property type="entry name" value="B_amino_transII"/>
</dbReference>
<dbReference type="Gene3D" id="3.30.470.10">
    <property type="match status" value="1"/>
</dbReference>
<evidence type="ECO:0000256" key="5">
    <source>
        <dbReference type="ARBA" id="ARBA00022898"/>
    </source>
</evidence>
<dbReference type="STRING" id="33114.A0A2G2VHI5"/>
<dbReference type="Gene3D" id="3.20.10.10">
    <property type="entry name" value="D-amino Acid Aminotransferase, subunit A, domain 2"/>
    <property type="match status" value="1"/>
</dbReference>
<sequence length="368" mass="40168">MLPRAICFHRALLSSLQKVGPRYFTAPAVSSVQPSTYGDYEPSDIFDWDNLGFKLIQTDYMFMARSSGNGNFEKGKLNTYGNIELSPSAGVLNYGQGLIEGTKAYRVDDGRIFIFRPQENAIRMAIGAERMCMPSPSIQQFVDAVKLTALANKRWIPPAGKGSLYIRPLLIGNGPILGVAPAPESTFLVYACPVGNYLRNGTQPVTLYVEEELHRATQGGAGGVKAITNYAPVMQAIKKAKERGYSDVLYLDSVHNKYIEEASAANIFLVKGKIISTPVASGTILEGITRKSIIDIAHDLGYQVEERLVEAEELINADEVFCTGTALGVAPIGSITYKNKRIDYKVSSESISEQLNSRLAAIQKGIIE</sequence>
<dbReference type="GO" id="GO:0005737">
    <property type="term" value="C:cytoplasm"/>
    <property type="evidence" value="ECO:0007669"/>
    <property type="project" value="UniProtKB-ARBA"/>
</dbReference>
<reference evidence="11" key="2">
    <citation type="journal article" date="2017" name="J. Anim. Genet.">
        <title>Multiple reference genome sequences of hot pepper reveal the massive evolution of plant disease resistance genes by retroduplication.</title>
        <authorList>
            <person name="Kim S."/>
            <person name="Park J."/>
            <person name="Yeom S.-I."/>
            <person name="Kim Y.-M."/>
            <person name="Seo E."/>
            <person name="Kim K.-T."/>
            <person name="Kim M.-S."/>
            <person name="Lee J.M."/>
            <person name="Cheong K."/>
            <person name="Shin H.-S."/>
            <person name="Kim S.-B."/>
            <person name="Han K."/>
            <person name="Lee J."/>
            <person name="Park M."/>
            <person name="Lee H.-A."/>
            <person name="Lee H.-Y."/>
            <person name="Lee Y."/>
            <person name="Oh S."/>
            <person name="Lee J.H."/>
            <person name="Choi E."/>
            <person name="Choi E."/>
            <person name="Lee S.E."/>
            <person name="Jeon J."/>
            <person name="Kim H."/>
            <person name="Choi G."/>
            <person name="Song H."/>
            <person name="Lee J."/>
            <person name="Lee S.-C."/>
            <person name="Kwon J.-K."/>
            <person name="Lee H.-Y."/>
            <person name="Koo N."/>
            <person name="Hong Y."/>
            <person name="Kim R.W."/>
            <person name="Kang W.-H."/>
            <person name="Huh J.H."/>
            <person name="Kang B.-C."/>
            <person name="Yang T.-J."/>
            <person name="Lee Y.-H."/>
            <person name="Bennetzen J.L."/>
            <person name="Choi D."/>
        </authorList>
    </citation>
    <scope>NUCLEOTIDE SEQUENCE [LARGE SCALE GENOMIC DNA]</scope>
    <source>
        <strain evidence="11">cv. PBC81</strain>
    </source>
</reference>
<keyword evidence="9" id="KW-0100">Branched-chain amino acid biosynthesis</keyword>
<comment type="caution">
    <text evidence="10">The sequence shown here is derived from an EMBL/GenBank/DDBJ whole genome shotgun (WGS) entry which is preliminary data.</text>
</comment>
<dbReference type="GO" id="GO:0052655">
    <property type="term" value="F:L-valine-2-oxoglutarate transaminase activity"/>
    <property type="evidence" value="ECO:0007669"/>
    <property type="project" value="RHEA"/>
</dbReference>
<dbReference type="InterPro" id="IPR033939">
    <property type="entry name" value="BCAT_family"/>
</dbReference>
<dbReference type="EMBL" id="MLFT02000012">
    <property type="protein sequence ID" value="PHT32409.1"/>
    <property type="molecule type" value="Genomic_DNA"/>
</dbReference>
<dbReference type="CDD" id="cd01557">
    <property type="entry name" value="BCAT_beta_family"/>
    <property type="match status" value="1"/>
</dbReference>